<evidence type="ECO:0000256" key="1">
    <source>
        <dbReference type="ARBA" id="ARBA00022729"/>
    </source>
</evidence>
<evidence type="ECO:0000313" key="4">
    <source>
        <dbReference type="Proteomes" id="UP000032900"/>
    </source>
</evidence>
<evidence type="ECO:0008006" key="5">
    <source>
        <dbReference type="Google" id="ProtNLM"/>
    </source>
</evidence>
<comment type="caution">
    <text evidence="3">The sequence shown here is derived from an EMBL/GenBank/DDBJ whole genome shotgun (WGS) entry which is preliminary data.</text>
</comment>
<dbReference type="InterPro" id="IPR029046">
    <property type="entry name" value="LolA/LolB/LppX"/>
</dbReference>
<name>A0A0E9M2K5_9BACT</name>
<dbReference type="EMBL" id="BAZW01000064">
    <property type="protein sequence ID" value="GAO31828.1"/>
    <property type="molecule type" value="Genomic_DNA"/>
</dbReference>
<evidence type="ECO:0000256" key="2">
    <source>
        <dbReference type="SAM" id="SignalP"/>
    </source>
</evidence>
<dbReference type="Pfam" id="PF16584">
    <property type="entry name" value="LolA_2"/>
    <property type="match status" value="1"/>
</dbReference>
<sequence length="217" mass="24661">MKRLTLLLISILTITLSGMAQSPEVLRGKEILDRVSAKTKGYTSIKADFSFTLENLQADMTDTHDGIILIKGDKYKATIMGADTYFDGKTMWMHMKEVNEVNISGPEMMDEESLNPATIFSIYEQGYRFLHAGETTINGKTVDIVDLFPEDRNKPFSRVKLYIYRDNLHFAKIVQMGKDGNNYIVDIKKMETNVPASDSMFVFDTTKHPNVDVIDLR</sequence>
<proteinExistence type="predicted"/>
<dbReference type="Gene3D" id="2.50.20.10">
    <property type="entry name" value="Lipoprotein localisation LolA/LolB/LppX"/>
    <property type="match status" value="1"/>
</dbReference>
<dbReference type="RefSeq" id="WP_062128188.1">
    <property type="nucleotide sequence ID" value="NZ_BAZW01000064.1"/>
</dbReference>
<dbReference type="CDD" id="cd16325">
    <property type="entry name" value="LolA"/>
    <property type="match status" value="1"/>
</dbReference>
<feature type="chain" id="PRO_5002428749" description="Outer membrane lipoprotein carrier protein LolA" evidence="2">
    <location>
        <begin position="21"/>
        <end position="217"/>
    </location>
</feature>
<dbReference type="PANTHER" id="PTHR35869:SF1">
    <property type="entry name" value="OUTER-MEMBRANE LIPOPROTEIN CARRIER PROTEIN"/>
    <property type="match status" value="1"/>
</dbReference>
<dbReference type="InterPro" id="IPR004564">
    <property type="entry name" value="OM_lipoprot_carrier_LolA-like"/>
</dbReference>
<gene>
    <name evidence="3" type="ORF">JCM15548_14229</name>
</gene>
<accession>A0A0E9M2K5</accession>
<keyword evidence="4" id="KW-1185">Reference proteome</keyword>
<dbReference type="PANTHER" id="PTHR35869">
    <property type="entry name" value="OUTER-MEMBRANE LIPOPROTEIN CARRIER PROTEIN"/>
    <property type="match status" value="1"/>
</dbReference>
<feature type="signal peptide" evidence="2">
    <location>
        <begin position="1"/>
        <end position="20"/>
    </location>
</feature>
<dbReference type="STRING" id="1236989.JCM15548_14229"/>
<evidence type="ECO:0000313" key="3">
    <source>
        <dbReference type="EMBL" id="GAO31828.1"/>
    </source>
</evidence>
<dbReference type="SUPFAM" id="SSF89392">
    <property type="entry name" value="Prokaryotic lipoproteins and lipoprotein localization factors"/>
    <property type="match status" value="1"/>
</dbReference>
<keyword evidence="1 2" id="KW-0732">Signal</keyword>
<reference evidence="3 4" key="1">
    <citation type="journal article" date="2015" name="Microbes Environ.">
        <title>Distribution and evolution of nitrogen fixation genes in the phylum bacteroidetes.</title>
        <authorList>
            <person name="Inoue J."/>
            <person name="Oshima K."/>
            <person name="Suda W."/>
            <person name="Sakamoto M."/>
            <person name="Iino T."/>
            <person name="Noda S."/>
            <person name="Hongoh Y."/>
            <person name="Hattori M."/>
            <person name="Ohkuma M."/>
        </authorList>
    </citation>
    <scope>NUCLEOTIDE SEQUENCE [LARGE SCALE GENOMIC DNA]</scope>
    <source>
        <strain evidence="3">JCM 15548</strain>
    </source>
</reference>
<dbReference type="OrthoDB" id="9810685at2"/>
<organism evidence="3 4">
    <name type="scientific">Geofilum rubicundum JCM 15548</name>
    <dbReference type="NCBI Taxonomy" id="1236989"/>
    <lineage>
        <taxon>Bacteria</taxon>
        <taxon>Pseudomonadati</taxon>
        <taxon>Bacteroidota</taxon>
        <taxon>Bacteroidia</taxon>
        <taxon>Marinilabiliales</taxon>
        <taxon>Marinilabiliaceae</taxon>
        <taxon>Geofilum</taxon>
    </lineage>
</organism>
<protein>
    <recommendedName>
        <fullName evidence="5">Outer membrane lipoprotein carrier protein LolA</fullName>
    </recommendedName>
</protein>
<dbReference type="AlphaFoldDB" id="A0A0E9M2K5"/>
<dbReference type="Proteomes" id="UP000032900">
    <property type="component" value="Unassembled WGS sequence"/>
</dbReference>